<dbReference type="PANTHER" id="PTHR31157:SF1">
    <property type="entry name" value="SCP DOMAIN-CONTAINING PROTEIN"/>
    <property type="match status" value="1"/>
</dbReference>
<name>A0A399J8D9_9MICC</name>
<keyword evidence="3" id="KW-1185">Reference proteome</keyword>
<dbReference type="EMBL" id="QQXK01000020">
    <property type="protein sequence ID" value="RII41823.1"/>
    <property type="molecule type" value="Genomic_DNA"/>
</dbReference>
<organism evidence="2 3">
    <name type="scientific">Galactobacter valiniphilus</name>
    <dbReference type="NCBI Taxonomy" id="2676122"/>
    <lineage>
        <taxon>Bacteria</taxon>
        <taxon>Bacillati</taxon>
        <taxon>Actinomycetota</taxon>
        <taxon>Actinomycetes</taxon>
        <taxon>Micrococcales</taxon>
        <taxon>Micrococcaceae</taxon>
        <taxon>Galactobacter</taxon>
    </lineage>
</organism>
<evidence type="ECO:0000313" key="2">
    <source>
        <dbReference type="EMBL" id="RII41823.1"/>
    </source>
</evidence>
<dbReference type="SUPFAM" id="SSF55797">
    <property type="entry name" value="PR-1-like"/>
    <property type="match status" value="1"/>
</dbReference>
<proteinExistence type="predicted"/>
<dbReference type="Gene3D" id="3.40.33.10">
    <property type="entry name" value="CAP"/>
    <property type="match status" value="1"/>
</dbReference>
<dbReference type="Proteomes" id="UP000265419">
    <property type="component" value="Unassembled WGS sequence"/>
</dbReference>
<comment type="caution">
    <text evidence="2">The sequence shown here is derived from an EMBL/GenBank/DDBJ whole genome shotgun (WGS) entry which is preliminary data.</text>
</comment>
<sequence length="267" mass="28422">MLAGGAAAFAPAPEAAAATMTQAQKTSIEQKVEVELVKLTNTTRARVGLKPLKVDYLLTKSTRSWSRVMSSKNSMFHSTTYPFPARTESAGENVLRAPVTASAAQMQAAWEASPTHWANLAAKRYGYVGFGAEIDDRGNIWVTAHFLGDVNGDYKPQSTPSTKAVAGSKVTASKSATARPAFSKQLTAQKKAVASAKATAKKLAKKATTSSKVRKAVSALKSYESYVAKHTPKITSKTAVKTVQKNTATVKTQTTKLNKLIKAAKKA</sequence>
<reference evidence="2 3" key="1">
    <citation type="submission" date="2018-07" db="EMBL/GenBank/DDBJ databases">
        <title>Arthrobacter sp. nov., isolated from raw cow's milk with high bacterial count.</title>
        <authorList>
            <person name="Hahne J."/>
            <person name="Isele D."/>
            <person name="Lipski A."/>
        </authorList>
    </citation>
    <scope>NUCLEOTIDE SEQUENCE [LARGE SCALE GENOMIC DNA]</scope>
    <source>
        <strain evidence="2 3">JZ R-35</strain>
    </source>
</reference>
<gene>
    <name evidence="2" type="ORF">DWB68_10530</name>
</gene>
<dbReference type="CDD" id="cd05379">
    <property type="entry name" value="CAP_bacterial"/>
    <property type="match status" value="1"/>
</dbReference>
<feature type="domain" description="SCP" evidence="1">
    <location>
        <begin position="38"/>
        <end position="142"/>
    </location>
</feature>
<dbReference type="InterPro" id="IPR014044">
    <property type="entry name" value="CAP_dom"/>
</dbReference>
<dbReference type="InterPro" id="IPR035940">
    <property type="entry name" value="CAP_sf"/>
</dbReference>
<accession>A0A399J8D9</accession>
<evidence type="ECO:0000259" key="1">
    <source>
        <dbReference type="Pfam" id="PF00188"/>
    </source>
</evidence>
<dbReference type="Pfam" id="PF00188">
    <property type="entry name" value="CAP"/>
    <property type="match status" value="1"/>
</dbReference>
<evidence type="ECO:0000313" key="3">
    <source>
        <dbReference type="Proteomes" id="UP000265419"/>
    </source>
</evidence>
<dbReference type="PANTHER" id="PTHR31157">
    <property type="entry name" value="SCP DOMAIN-CONTAINING PROTEIN"/>
    <property type="match status" value="1"/>
</dbReference>
<protein>
    <submittedName>
        <fullName evidence="2">CAP domain-containing protein</fullName>
    </submittedName>
</protein>
<dbReference type="AlphaFoldDB" id="A0A399J8D9"/>